<protein>
    <submittedName>
        <fullName evidence="2">DUF3883 domain-containing protein</fullName>
    </submittedName>
</protein>
<dbReference type="Proteomes" id="UP001387364">
    <property type="component" value="Chromosome"/>
</dbReference>
<accession>A0ABZ2NB86</accession>
<organism evidence="2 3">
    <name type="scientific">Bacillus kandeliae</name>
    <dbReference type="NCBI Taxonomy" id="3129297"/>
    <lineage>
        <taxon>Bacteria</taxon>
        <taxon>Bacillati</taxon>
        <taxon>Bacillota</taxon>
        <taxon>Bacilli</taxon>
        <taxon>Bacillales</taxon>
        <taxon>Bacillaceae</taxon>
        <taxon>Bacillus</taxon>
    </lineage>
</organism>
<reference evidence="2 3" key="1">
    <citation type="submission" date="2024-02" db="EMBL/GenBank/DDBJ databases">
        <title>Seven novel Bacillus-like species.</title>
        <authorList>
            <person name="Liu G."/>
        </authorList>
    </citation>
    <scope>NUCLEOTIDE SEQUENCE [LARGE SCALE GENOMIC DNA]</scope>
    <source>
        <strain evidence="2 3">FJAT-52991</strain>
    </source>
</reference>
<evidence type="ECO:0000313" key="3">
    <source>
        <dbReference type="Proteomes" id="UP001387364"/>
    </source>
</evidence>
<keyword evidence="3" id="KW-1185">Reference proteome</keyword>
<gene>
    <name evidence="2" type="ORF">WDJ61_11610</name>
</gene>
<dbReference type="InterPro" id="IPR024975">
    <property type="entry name" value="NOV_C"/>
</dbReference>
<name>A0ABZ2NB86_9BACI</name>
<dbReference type="EMBL" id="CP147404">
    <property type="protein sequence ID" value="WXB94896.1"/>
    <property type="molecule type" value="Genomic_DNA"/>
</dbReference>
<dbReference type="RefSeq" id="WP_338754778.1">
    <property type="nucleotide sequence ID" value="NZ_CP147404.1"/>
</dbReference>
<proteinExistence type="predicted"/>
<feature type="domain" description="Protein NO VEIN C-terminal" evidence="1">
    <location>
        <begin position="5"/>
        <end position="89"/>
    </location>
</feature>
<evidence type="ECO:0000313" key="2">
    <source>
        <dbReference type="EMBL" id="WXB94896.1"/>
    </source>
</evidence>
<dbReference type="Pfam" id="PF13020">
    <property type="entry name" value="NOV_C"/>
    <property type="match status" value="1"/>
</dbReference>
<evidence type="ECO:0000259" key="1">
    <source>
        <dbReference type="Pfam" id="PF13020"/>
    </source>
</evidence>
<sequence length="116" mass="13256">MLKWEREALIEAGRPDLAERVKHTSVIEGDGAGYDIFSFTPDGKPKCIEVKTTTGGENTPFMMTINELAFSQKEPDHYVLYRLYNFNRHTNSADCYVLNGDISVQRELVATQYKVY</sequence>